<sequence>MTESSSKITSNLKSGSSKSDTDDLELELDSDSVSDSGLDSDSIQDSITDSSTRFDTGGGLSAVRSSSVYQLVRGPSFVGGCARPCEAGMPAWLGRAGPPPWAGTCAFSPYYSGGFSGSSGSRKNIPRPVP</sequence>
<dbReference type="AlphaFoldDB" id="A0A067KMK4"/>
<feature type="compositionally biased region" description="Acidic residues" evidence="1">
    <location>
        <begin position="22"/>
        <end position="32"/>
    </location>
</feature>
<name>A0A067KMK4_JATCU</name>
<accession>A0A067KMK4</accession>
<feature type="compositionally biased region" description="Polar residues" evidence="1">
    <location>
        <begin position="1"/>
        <end position="15"/>
    </location>
</feature>
<gene>
    <name evidence="2" type="ORF">JCGZ_13630</name>
</gene>
<evidence type="ECO:0000256" key="1">
    <source>
        <dbReference type="SAM" id="MobiDB-lite"/>
    </source>
</evidence>
<dbReference type="EMBL" id="KK914567">
    <property type="protein sequence ID" value="KDP33044.1"/>
    <property type="molecule type" value="Genomic_DNA"/>
</dbReference>
<feature type="region of interest" description="Disordered" evidence="1">
    <location>
        <begin position="1"/>
        <end position="61"/>
    </location>
</feature>
<dbReference type="Proteomes" id="UP000027138">
    <property type="component" value="Unassembled WGS sequence"/>
</dbReference>
<proteinExistence type="predicted"/>
<protein>
    <submittedName>
        <fullName evidence="2">Uncharacterized protein</fullName>
    </submittedName>
</protein>
<organism evidence="2 3">
    <name type="scientific">Jatropha curcas</name>
    <name type="common">Barbados nut</name>
    <dbReference type="NCBI Taxonomy" id="180498"/>
    <lineage>
        <taxon>Eukaryota</taxon>
        <taxon>Viridiplantae</taxon>
        <taxon>Streptophyta</taxon>
        <taxon>Embryophyta</taxon>
        <taxon>Tracheophyta</taxon>
        <taxon>Spermatophyta</taxon>
        <taxon>Magnoliopsida</taxon>
        <taxon>eudicotyledons</taxon>
        <taxon>Gunneridae</taxon>
        <taxon>Pentapetalae</taxon>
        <taxon>rosids</taxon>
        <taxon>fabids</taxon>
        <taxon>Malpighiales</taxon>
        <taxon>Euphorbiaceae</taxon>
        <taxon>Crotonoideae</taxon>
        <taxon>Jatropheae</taxon>
        <taxon>Jatropha</taxon>
    </lineage>
</organism>
<reference evidence="2 3" key="1">
    <citation type="journal article" date="2014" name="PLoS ONE">
        <title>Global Analysis of Gene Expression Profiles in Physic Nut (Jatropha curcas L.) Seedlings Exposed to Salt Stress.</title>
        <authorList>
            <person name="Zhang L."/>
            <person name="Zhang C."/>
            <person name="Wu P."/>
            <person name="Chen Y."/>
            <person name="Li M."/>
            <person name="Jiang H."/>
            <person name="Wu G."/>
        </authorList>
    </citation>
    <scope>NUCLEOTIDE SEQUENCE [LARGE SCALE GENOMIC DNA]</scope>
    <source>
        <strain evidence="3">cv. GZQX0401</strain>
        <tissue evidence="2">Young leaves</tissue>
    </source>
</reference>
<evidence type="ECO:0000313" key="3">
    <source>
        <dbReference type="Proteomes" id="UP000027138"/>
    </source>
</evidence>
<feature type="compositionally biased region" description="Low complexity" evidence="1">
    <location>
        <begin position="33"/>
        <end position="51"/>
    </location>
</feature>
<keyword evidence="3" id="KW-1185">Reference proteome</keyword>
<evidence type="ECO:0000313" key="2">
    <source>
        <dbReference type="EMBL" id="KDP33044.1"/>
    </source>
</evidence>